<reference evidence="3 4" key="1">
    <citation type="journal article" date="2015" name="Genome Announc.">
        <title>Complete Genome Sequence of Cupriavidus basilensis 4G11, Isolated from the Oak Ridge Field Research Center Site.</title>
        <authorList>
            <person name="Ray J."/>
            <person name="Waters R.J."/>
            <person name="Skerker J.M."/>
            <person name="Kuehl J.V."/>
            <person name="Price M.N."/>
            <person name="Huang J."/>
            <person name="Chakraborty R."/>
            <person name="Arkin A.P."/>
            <person name="Deutschbauer A."/>
        </authorList>
    </citation>
    <scope>NUCLEOTIDE SEQUENCE [LARGE SCALE GENOMIC DNA]</scope>
    <source>
        <strain evidence="3">4G11</strain>
    </source>
</reference>
<keyword evidence="2" id="KW-0732">Signal</keyword>
<name>A0A0C4YEQ8_9BURK</name>
<dbReference type="Proteomes" id="UP000031843">
    <property type="component" value="Chromosome secondary"/>
</dbReference>
<dbReference type="KEGG" id="cbw:RR42_s2625"/>
<feature type="region of interest" description="Disordered" evidence="1">
    <location>
        <begin position="240"/>
        <end position="272"/>
    </location>
</feature>
<accession>A0A0C4YEQ8</accession>
<sequence length="272" mass="28565">MRSFQLSVLAACAMTSGCAAIVSGTNQLVSVETRKDDQPVEGASCKLVNSKGTYYVNTPGTVTINRAYGDLSVRCDKQEMEAGLATVKSTTKAMAFGNILFGGAIGVAVDTASGAAYDYPEVIMVRMGTNSIVSIPTVAGGMGHTEVSLPAPSGYADINNVDAVPYARARRGYTEYLARKAPKAFVLADGGHYAFWSNNKDAIERAMGQCRDKKFTACRLYAYDDIVVWPRDARTTQRVAAKDVSPGVAGNAAPPAGDTPALTGGAGQALNR</sequence>
<dbReference type="PROSITE" id="PS51257">
    <property type="entry name" value="PROKAR_LIPOPROTEIN"/>
    <property type="match status" value="1"/>
</dbReference>
<feature type="signal peptide" evidence="2">
    <location>
        <begin position="1"/>
        <end position="19"/>
    </location>
</feature>
<keyword evidence="4" id="KW-1185">Reference proteome</keyword>
<evidence type="ECO:0000256" key="2">
    <source>
        <dbReference type="SAM" id="SignalP"/>
    </source>
</evidence>
<dbReference type="STRING" id="68895.RR42_s2625"/>
<proteinExistence type="predicted"/>
<gene>
    <name evidence="3" type="ORF">RR42_s2625</name>
</gene>
<feature type="chain" id="PRO_5002185647" description="Lipoprotein" evidence="2">
    <location>
        <begin position="20"/>
        <end position="272"/>
    </location>
</feature>
<dbReference type="RefSeq" id="WP_201777373.1">
    <property type="nucleotide sequence ID" value="NZ_CP010537.1"/>
</dbReference>
<organism evidence="3 4">
    <name type="scientific">Cupriavidus basilensis</name>
    <dbReference type="NCBI Taxonomy" id="68895"/>
    <lineage>
        <taxon>Bacteria</taxon>
        <taxon>Pseudomonadati</taxon>
        <taxon>Pseudomonadota</taxon>
        <taxon>Betaproteobacteria</taxon>
        <taxon>Burkholderiales</taxon>
        <taxon>Burkholderiaceae</taxon>
        <taxon>Cupriavidus</taxon>
    </lineage>
</organism>
<evidence type="ECO:0000313" key="3">
    <source>
        <dbReference type="EMBL" id="AJG24207.1"/>
    </source>
</evidence>
<evidence type="ECO:0008006" key="5">
    <source>
        <dbReference type="Google" id="ProtNLM"/>
    </source>
</evidence>
<dbReference type="AlphaFoldDB" id="A0A0C4YEQ8"/>
<protein>
    <recommendedName>
        <fullName evidence="5">Lipoprotein</fullName>
    </recommendedName>
</protein>
<evidence type="ECO:0000313" key="4">
    <source>
        <dbReference type="Proteomes" id="UP000031843"/>
    </source>
</evidence>
<evidence type="ECO:0000256" key="1">
    <source>
        <dbReference type="SAM" id="MobiDB-lite"/>
    </source>
</evidence>
<dbReference type="EMBL" id="CP010537">
    <property type="protein sequence ID" value="AJG24207.1"/>
    <property type="molecule type" value="Genomic_DNA"/>
</dbReference>
<feature type="compositionally biased region" description="Low complexity" evidence="1">
    <location>
        <begin position="246"/>
        <end position="256"/>
    </location>
</feature>